<reference evidence="3 4" key="1">
    <citation type="submission" date="2023-02" db="EMBL/GenBank/DDBJ databases">
        <title>LHISI_Scaffold_Assembly.</title>
        <authorList>
            <person name="Stuart O.P."/>
            <person name="Cleave R."/>
            <person name="Magrath M.J.L."/>
            <person name="Mikheyev A.S."/>
        </authorList>
    </citation>
    <scope>NUCLEOTIDE SEQUENCE [LARGE SCALE GENOMIC DNA]</scope>
    <source>
        <strain evidence="3">Daus_M_001</strain>
        <tissue evidence="3">Leg muscle</tissue>
    </source>
</reference>
<evidence type="ECO:0000256" key="2">
    <source>
        <dbReference type="SAM" id="Phobius"/>
    </source>
</evidence>
<sequence length="664" mass="72299">MEQRRNEDTKIWEGPPPGIEPVNKGGKMWRYCSPLIVPPLATRDVANCFMNQRFAFQFQTSHRNAEDDSKASLDTTHELTHTENTTHLPLRPTGFDSPPGRSRIFVCGNRVGGFSRVSFVSPALVFRRYSVSSLALKIPICAPKVGEGVKCVSELGTIHLQGKESMQGGMHRGREGWVAMATLGTLTTSLAVSLIASYQGESGSIPGRVTPGFPHVGIVPDYATGPRVSSGISRPSLHSCAATYSPCFILIGSQDLDWTAYITNNPRTTAGAHLHIEVFRCNKTNQASFVTMGLVTNAWISVGVFRDVLERPLQSHPLKIPRSTAGLRIVSYNLVVSARLTIEERRPLVCQSIRSHAGPLASQRPPVGTLVNNSNLNNAALSRIDGIRLDVSYPRASSFESLQTRLAERGVDNQRGGNEVRMGQRRSARVGETGDPREKPPTSGIFRQDSHLRKEGRAVVLAGRPMHSCRCCTCRGGGGLPIRTSSMVVDPTNPSLPAPPPTLSHSLAFSPGRMSALENAIPLSRRYLLRQPGCIYSRSGLTSKTPAMTSLPLSTNPQTLQHMLTGGPVAWPRYVSQNASGLEYKSEMTSRLCVNPAPVHFYANGAGRASGREAENYFSSKRREKGKLIDGNGFNLPPPYRSNPYFTEGPEQAPGSPEDLRASR</sequence>
<keyword evidence="2" id="KW-1133">Transmembrane helix</keyword>
<evidence type="ECO:0000313" key="4">
    <source>
        <dbReference type="Proteomes" id="UP001159363"/>
    </source>
</evidence>
<comment type="caution">
    <text evidence="3">The sequence shown here is derived from an EMBL/GenBank/DDBJ whole genome shotgun (WGS) entry which is preliminary data.</text>
</comment>
<protein>
    <submittedName>
        <fullName evidence="3">Uncharacterized protein</fullName>
    </submittedName>
</protein>
<dbReference type="EMBL" id="JARBHB010000015">
    <property type="protein sequence ID" value="KAJ8867381.1"/>
    <property type="molecule type" value="Genomic_DNA"/>
</dbReference>
<organism evidence="3 4">
    <name type="scientific">Dryococelus australis</name>
    <dbReference type="NCBI Taxonomy" id="614101"/>
    <lineage>
        <taxon>Eukaryota</taxon>
        <taxon>Metazoa</taxon>
        <taxon>Ecdysozoa</taxon>
        <taxon>Arthropoda</taxon>
        <taxon>Hexapoda</taxon>
        <taxon>Insecta</taxon>
        <taxon>Pterygota</taxon>
        <taxon>Neoptera</taxon>
        <taxon>Polyneoptera</taxon>
        <taxon>Phasmatodea</taxon>
        <taxon>Verophasmatodea</taxon>
        <taxon>Anareolatae</taxon>
        <taxon>Phasmatidae</taxon>
        <taxon>Eurycanthinae</taxon>
        <taxon>Dryococelus</taxon>
    </lineage>
</organism>
<evidence type="ECO:0000313" key="3">
    <source>
        <dbReference type="EMBL" id="KAJ8867381.1"/>
    </source>
</evidence>
<evidence type="ECO:0000256" key="1">
    <source>
        <dbReference type="SAM" id="MobiDB-lite"/>
    </source>
</evidence>
<accession>A0ABQ9G4J4</accession>
<feature type="region of interest" description="Disordered" evidence="1">
    <location>
        <begin position="414"/>
        <end position="446"/>
    </location>
</feature>
<keyword evidence="4" id="KW-1185">Reference proteome</keyword>
<feature type="transmembrane region" description="Helical" evidence="2">
    <location>
        <begin position="176"/>
        <end position="198"/>
    </location>
</feature>
<feature type="region of interest" description="Disordered" evidence="1">
    <location>
        <begin position="623"/>
        <end position="664"/>
    </location>
</feature>
<proteinExistence type="predicted"/>
<dbReference type="Proteomes" id="UP001159363">
    <property type="component" value="Chromosome 14"/>
</dbReference>
<keyword evidence="2" id="KW-0472">Membrane</keyword>
<keyword evidence="2" id="KW-0812">Transmembrane</keyword>
<name>A0ABQ9G4J4_9NEOP</name>
<gene>
    <name evidence="3" type="ORF">PR048_031182</name>
</gene>